<proteinExistence type="predicted"/>
<name>A0A9P7BUC3_RHIOR</name>
<dbReference type="GO" id="GO:0003676">
    <property type="term" value="F:nucleic acid binding"/>
    <property type="evidence" value="ECO:0007669"/>
    <property type="project" value="InterPro"/>
</dbReference>
<dbReference type="Gene3D" id="3.30.70.330">
    <property type="match status" value="1"/>
</dbReference>
<dbReference type="AlphaFoldDB" id="A0A9P7BUC3"/>
<evidence type="ECO:0000313" key="1">
    <source>
        <dbReference type="EMBL" id="KAG1311813.1"/>
    </source>
</evidence>
<gene>
    <name evidence="1" type="ORF">G6F64_003525</name>
</gene>
<organism evidence="1 2">
    <name type="scientific">Rhizopus oryzae</name>
    <name type="common">Mucormycosis agent</name>
    <name type="synonym">Rhizopus arrhizus var. delemar</name>
    <dbReference type="NCBI Taxonomy" id="64495"/>
    <lineage>
        <taxon>Eukaryota</taxon>
        <taxon>Fungi</taxon>
        <taxon>Fungi incertae sedis</taxon>
        <taxon>Mucoromycota</taxon>
        <taxon>Mucoromycotina</taxon>
        <taxon>Mucoromycetes</taxon>
        <taxon>Mucorales</taxon>
        <taxon>Mucorineae</taxon>
        <taxon>Rhizopodaceae</taxon>
        <taxon>Rhizopus</taxon>
    </lineage>
</organism>
<accession>A0A9P7BUC3</accession>
<evidence type="ECO:0000313" key="2">
    <source>
        <dbReference type="Proteomes" id="UP000716291"/>
    </source>
</evidence>
<sequence>MASFLENYCIFVGNLEADVDGGLWTTFQNRYKSTVSAKVMVDLATSLQETRDTYVGASRIRVTVVRLRAKVEMGRPAVVNGLEEIMTVFVSGTIIALKLILLKSIALIQCEKRPSVEQAITELKESYLGGPKLRLSFGRIRLNMGAGVYYVSSYQPIIDLVYPGRLILVGRENA</sequence>
<dbReference type="SUPFAM" id="SSF54928">
    <property type="entry name" value="RNA-binding domain, RBD"/>
    <property type="match status" value="1"/>
</dbReference>
<dbReference type="InterPro" id="IPR012677">
    <property type="entry name" value="Nucleotide-bd_a/b_plait_sf"/>
</dbReference>
<comment type="caution">
    <text evidence="1">The sequence shown here is derived from an EMBL/GenBank/DDBJ whole genome shotgun (WGS) entry which is preliminary data.</text>
</comment>
<protein>
    <recommendedName>
        <fullName evidence="3">RRM domain-containing protein</fullName>
    </recommendedName>
</protein>
<keyword evidence="2" id="KW-1185">Reference proteome</keyword>
<dbReference type="EMBL" id="JAANQT010000347">
    <property type="protein sequence ID" value="KAG1311813.1"/>
    <property type="molecule type" value="Genomic_DNA"/>
</dbReference>
<dbReference type="Proteomes" id="UP000716291">
    <property type="component" value="Unassembled WGS sequence"/>
</dbReference>
<reference evidence="1" key="1">
    <citation type="journal article" date="2020" name="Microb. Genom.">
        <title>Genetic diversity of clinical and environmental Mucorales isolates obtained from an investigation of mucormycosis cases among solid organ transplant recipients.</title>
        <authorList>
            <person name="Nguyen M.H."/>
            <person name="Kaul D."/>
            <person name="Muto C."/>
            <person name="Cheng S.J."/>
            <person name="Richter R.A."/>
            <person name="Bruno V.M."/>
            <person name="Liu G."/>
            <person name="Beyhan S."/>
            <person name="Sundermann A.J."/>
            <person name="Mounaud S."/>
            <person name="Pasculle A.W."/>
            <person name="Nierman W.C."/>
            <person name="Driscoll E."/>
            <person name="Cumbie R."/>
            <person name="Clancy C.J."/>
            <person name="Dupont C.L."/>
        </authorList>
    </citation>
    <scope>NUCLEOTIDE SEQUENCE</scope>
    <source>
        <strain evidence="1">GL11</strain>
    </source>
</reference>
<dbReference type="OrthoDB" id="10284200at2759"/>
<dbReference type="InterPro" id="IPR035979">
    <property type="entry name" value="RBD_domain_sf"/>
</dbReference>
<evidence type="ECO:0008006" key="3">
    <source>
        <dbReference type="Google" id="ProtNLM"/>
    </source>
</evidence>